<evidence type="ECO:0008006" key="4">
    <source>
        <dbReference type="Google" id="ProtNLM"/>
    </source>
</evidence>
<dbReference type="EMBL" id="JBBYHS010000009">
    <property type="protein sequence ID" value="MEL1254075.1"/>
    <property type="molecule type" value="Genomic_DNA"/>
</dbReference>
<accession>A0ABU9INR0</accession>
<dbReference type="RefSeq" id="WP_341692082.1">
    <property type="nucleotide sequence ID" value="NZ_JBBYHS010000009.1"/>
</dbReference>
<feature type="coiled-coil region" evidence="1">
    <location>
        <begin position="219"/>
        <end position="263"/>
    </location>
</feature>
<keyword evidence="1" id="KW-0175">Coiled coil</keyword>
<gene>
    <name evidence="2" type="ORF">AAEO57_09835</name>
</gene>
<dbReference type="SUPFAM" id="SSF52540">
    <property type="entry name" value="P-loop containing nucleoside triphosphate hydrolases"/>
    <property type="match status" value="1"/>
</dbReference>
<keyword evidence="3" id="KW-1185">Reference proteome</keyword>
<sequence>MQEYIVLPSITSLTVENYSLYSKSWNYTVKSGLNLFIGVNGLGKTTSTSLIIYGLVGQTTKYNTDKEEFKFIFDNKGNEQKFKINNQYFKNREFEGEKNDLACIVLEFYLNNDLVKIKRNLFVDEIISFEVNGVLQERNYEEYILEKSKLTKISDLAFILEKFLVKEEESNYLLWDVQEQSRILQLLLSPIGFKDKYQKKLNDLSKITTIEKQASYSKTKSLKEQIKNFKEKKRLDENKKYNIQDLKIQDKKLDDEIKELSLKKENIFSSWAENKKEISKIDSQRQGLSFEIEEDSNKLSNLESIFYNKVYTDEKVNTAIHKLNNHDMCIYCDEKVKQDVKVKINEKLKLSCCPVCDSKLGKTNFEEKLVNKSTDEILKDISEIETILREKRKIFHLLSTQKNSMSDLNLNELTIDIDKQIDNKKQVKFKLALDINNIEIKKEVSYWDALIHELEEEVRVIEKQTEEDKKKAIGDSDLKSVSGDIKSLNEELTIKVKENLEALNLIFKELSTQYFKPDGKLVTKSELITKTNNFGEIKQEVYAPFFDNKDRIEIKALSTSERLFLEYIFRLSLLKLYEKNSKNKTFMIMETSEGSFDFEHTRKLAELFTSFNNEDNSLILILNLSKEDFIKKLASNIKKDDRILKFYEFARFENVSKKSEIETKLSQWLR</sequence>
<evidence type="ECO:0000313" key="2">
    <source>
        <dbReference type="EMBL" id="MEL1254075.1"/>
    </source>
</evidence>
<dbReference type="Proteomes" id="UP001485226">
    <property type="component" value="Unassembled WGS sequence"/>
</dbReference>
<name>A0ABU9INR0_9FLAO</name>
<dbReference type="InterPro" id="IPR027417">
    <property type="entry name" value="P-loop_NTPase"/>
</dbReference>
<proteinExistence type="predicted"/>
<reference evidence="2 3" key="1">
    <citation type="submission" date="2024-04" db="EMBL/GenBank/DDBJ databases">
        <title>Flavobacterium sp. DGU38 16S ribosomal RNA gene Genome sequencing and assembly.</title>
        <authorList>
            <person name="Park S."/>
        </authorList>
    </citation>
    <scope>NUCLEOTIDE SEQUENCE [LARGE SCALE GENOMIC DNA]</scope>
    <source>
        <strain evidence="2 3">DGU38</strain>
    </source>
</reference>
<evidence type="ECO:0000313" key="3">
    <source>
        <dbReference type="Proteomes" id="UP001485226"/>
    </source>
</evidence>
<organism evidence="2 3">
    <name type="scientific">Flavobacterium calami</name>
    <dbReference type="NCBI Taxonomy" id="3139144"/>
    <lineage>
        <taxon>Bacteria</taxon>
        <taxon>Pseudomonadati</taxon>
        <taxon>Bacteroidota</taxon>
        <taxon>Flavobacteriia</taxon>
        <taxon>Flavobacteriales</taxon>
        <taxon>Flavobacteriaceae</taxon>
        <taxon>Flavobacterium</taxon>
    </lineage>
</organism>
<comment type="caution">
    <text evidence="2">The sequence shown here is derived from an EMBL/GenBank/DDBJ whole genome shotgun (WGS) entry which is preliminary data.</text>
</comment>
<protein>
    <recommendedName>
        <fullName evidence="4">AAA domain-containing protein</fullName>
    </recommendedName>
</protein>
<evidence type="ECO:0000256" key="1">
    <source>
        <dbReference type="SAM" id="Coils"/>
    </source>
</evidence>
<dbReference type="Gene3D" id="3.40.50.300">
    <property type="entry name" value="P-loop containing nucleotide triphosphate hydrolases"/>
    <property type="match status" value="1"/>
</dbReference>